<comment type="similarity">
    <text evidence="1">Belongs to the nuclease type I family.</text>
</comment>
<dbReference type="GO" id="GO:0004519">
    <property type="term" value="F:endonuclease activity"/>
    <property type="evidence" value="ECO:0007669"/>
    <property type="project" value="UniProtKB-KW"/>
</dbReference>
<feature type="region of interest" description="Disordered" evidence="8">
    <location>
        <begin position="1"/>
        <end position="20"/>
    </location>
</feature>
<dbReference type="PANTHER" id="PTHR33146:SF29">
    <property type="entry name" value="S1_P1 NUCLEASE"/>
    <property type="match status" value="1"/>
</dbReference>
<dbReference type="EMBL" id="AFRT01000807">
    <property type="protein sequence ID" value="ELU42443.1"/>
    <property type="molecule type" value="Genomic_DNA"/>
</dbReference>
<gene>
    <name evidence="9" type="ORF">AG1IA_03527</name>
</gene>
<evidence type="ECO:0000256" key="1">
    <source>
        <dbReference type="ARBA" id="ARBA00009547"/>
    </source>
</evidence>
<dbReference type="SUPFAM" id="SSF48537">
    <property type="entry name" value="Phospholipase C/P1 nuclease"/>
    <property type="match status" value="1"/>
</dbReference>
<keyword evidence="2" id="KW-0540">Nuclease</keyword>
<dbReference type="Proteomes" id="UP000011668">
    <property type="component" value="Unassembled WGS sequence"/>
</dbReference>
<keyword evidence="5" id="KW-0378">Hydrolase</keyword>
<dbReference type="PANTHER" id="PTHR33146">
    <property type="entry name" value="ENDONUCLEASE 4"/>
    <property type="match status" value="1"/>
</dbReference>
<sequence>MERRPGLGATSNPSPATRHPGHNRRYVWHWISVNTAKTFNEALAGITQTFSGSSEFRITVFFNCVISGKINSSGKHDYMLGMLTAGITTPLCGSIRLYVCIYPVQLDLVEISPLLELSTIGQLFGGLFEFVLGAPGHCLECVIIPMDASAFIYQSTQRMLDAASSTRSSTYVIGGSDSDTSPPRCTVYPKFSLHYQMAYRVSPYCIDVSKELQTIAILLMHDTPGRCGVLQWGVVSHKLRVRSTKDPGPLDMHVLTSVSPAARREGGPDGLMGIYAQVDQSLAIWLGIKTKRDAPVAQFDQVCILYLTALRLHWSRQRLKSTSTCDLGELLVRNVMQILEGVVERISGHEITATIAQMHLLPSAQDEICKILPANFNCRLSGIAAWADKIRGLPQFRWTSGLHYVNPSDDWPPQKCTFGGSGWKTDQNILNGLVNVTRGVETLQGSQRDYALRFLVHFMGDIHMPLHLTGRDKGGNEGKAFQLARPALDFCFPYRWNVHSSKRIDLHSLWDGRLIAQRIRTLPNYTIPLPTHPTPSFPPEAIERNRQIESALHGAIYDPYVRWIVLEGIYGWWTDELEEWTTCPQFDLTSKKPVIPVNPTSFGGLVEPEEERKFVIRGSRRGQTVLAPKEHAFGLPFEDPSDVPVCPYHWSAPIHKLNCDFIWPANLTSPHDPNHPGPTPAKDLIELDTPEYAGRIRKDKVIEKLMALGGLRLAGVLNELLGSEEELKKYGARPFLV</sequence>
<accession>L8X090</accession>
<evidence type="ECO:0000313" key="10">
    <source>
        <dbReference type="Proteomes" id="UP000011668"/>
    </source>
</evidence>
<evidence type="ECO:0000256" key="4">
    <source>
        <dbReference type="ARBA" id="ARBA00022759"/>
    </source>
</evidence>
<dbReference type="STRING" id="983506.L8X090"/>
<dbReference type="InterPro" id="IPR008947">
    <property type="entry name" value="PLipase_C/P1_nuclease_dom_sf"/>
</dbReference>
<evidence type="ECO:0000256" key="7">
    <source>
        <dbReference type="ARBA" id="ARBA00023180"/>
    </source>
</evidence>
<dbReference type="HOGENOM" id="CLU_376510_0_0_1"/>
<keyword evidence="7" id="KW-0325">Glycoprotein</keyword>
<dbReference type="CDD" id="cd11010">
    <property type="entry name" value="S1-P1_nuclease"/>
    <property type="match status" value="1"/>
</dbReference>
<keyword evidence="6" id="KW-1015">Disulfide bond</keyword>
<keyword evidence="3" id="KW-0479">Metal-binding</keyword>
<dbReference type="AlphaFoldDB" id="L8X090"/>
<comment type="caution">
    <text evidence="9">The sequence shown here is derived from an EMBL/GenBank/DDBJ whole genome shotgun (WGS) entry which is preliminary data.</text>
</comment>
<keyword evidence="4" id="KW-0255">Endonuclease</keyword>
<organism evidence="9 10">
    <name type="scientific">Thanatephorus cucumeris (strain AG1-IA)</name>
    <name type="common">Rice sheath blight fungus</name>
    <name type="synonym">Rhizoctonia solani</name>
    <dbReference type="NCBI Taxonomy" id="983506"/>
    <lineage>
        <taxon>Eukaryota</taxon>
        <taxon>Fungi</taxon>
        <taxon>Dikarya</taxon>
        <taxon>Basidiomycota</taxon>
        <taxon>Agaricomycotina</taxon>
        <taxon>Agaricomycetes</taxon>
        <taxon>Cantharellales</taxon>
        <taxon>Ceratobasidiaceae</taxon>
        <taxon>Rhizoctonia</taxon>
        <taxon>Rhizoctonia solani AG-1</taxon>
    </lineage>
</organism>
<dbReference type="GO" id="GO:0006308">
    <property type="term" value="P:DNA catabolic process"/>
    <property type="evidence" value="ECO:0007669"/>
    <property type="project" value="InterPro"/>
</dbReference>
<keyword evidence="10" id="KW-1185">Reference proteome</keyword>
<dbReference type="GO" id="GO:0016788">
    <property type="term" value="F:hydrolase activity, acting on ester bonds"/>
    <property type="evidence" value="ECO:0007669"/>
    <property type="project" value="InterPro"/>
</dbReference>
<dbReference type="Pfam" id="PF02265">
    <property type="entry name" value="S1-P1_nuclease"/>
    <property type="match status" value="1"/>
</dbReference>
<dbReference type="OrthoDB" id="441446at2759"/>
<dbReference type="GO" id="GO:0003676">
    <property type="term" value="F:nucleic acid binding"/>
    <property type="evidence" value="ECO:0007669"/>
    <property type="project" value="InterPro"/>
</dbReference>
<evidence type="ECO:0000256" key="6">
    <source>
        <dbReference type="ARBA" id="ARBA00023157"/>
    </source>
</evidence>
<evidence type="ECO:0000256" key="2">
    <source>
        <dbReference type="ARBA" id="ARBA00022722"/>
    </source>
</evidence>
<protein>
    <submittedName>
        <fullName evidence="9">S1/P1 nuclease domain-containing protein</fullName>
    </submittedName>
</protein>
<dbReference type="GO" id="GO:0046872">
    <property type="term" value="F:metal ion binding"/>
    <property type="evidence" value="ECO:0007669"/>
    <property type="project" value="UniProtKB-KW"/>
</dbReference>
<name>L8X090_THACA</name>
<evidence type="ECO:0000256" key="5">
    <source>
        <dbReference type="ARBA" id="ARBA00022801"/>
    </source>
</evidence>
<evidence type="ECO:0000256" key="8">
    <source>
        <dbReference type="SAM" id="MobiDB-lite"/>
    </source>
</evidence>
<evidence type="ECO:0000313" key="9">
    <source>
        <dbReference type="EMBL" id="ELU42443.1"/>
    </source>
</evidence>
<dbReference type="InterPro" id="IPR003154">
    <property type="entry name" value="S1/P1nuclease"/>
</dbReference>
<evidence type="ECO:0000256" key="3">
    <source>
        <dbReference type="ARBA" id="ARBA00022723"/>
    </source>
</evidence>
<proteinExistence type="inferred from homology"/>
<reference evidence="9 10" key="1">
    <citation type="journal article" date="2013" name="Nat. Commun.">
        <title>The evolution and pathogenic mechanisms of the rice sheath blight pathogen.</title>
        <authorList>
            <person name="Zheng A."/>
            <person name="Lin R."/>
            <person name="Xu L."/>
            <person name="Qin P."/>
            <person name="Tang C."/>
            <person name="Ai P."/>
            <person name="Zhang D."/>
            <person name="Liu Y."/>
            <person name="Sun Z."/>
            <person name="Feng H."/>
            <person name="Wang Y."/>
            <person name="Chen Y."/>
            <person name="Liang X."/>
            <person name="Fu R."/>
            <person name="Li Q."/>
            <person name="Zhang J."/>
            <person name="Yu X."/>
            <person name="Xie Z."/>
            <person name="Ding L."/>
            <person name="Guan P."/>
            <person name="Tang J."/>
            <person name="Liang Y."/>
            <person name="Wang S."/>
            <person name="Deng Q."/>
            <person name="Li S."/>
            <person name="Zhu J."/>
            <person name="Wang L."/>
            <person name="Liu H."/>
            <person name="Li P."/>
        </authorList>
    </citation>
    <scope>NUCLEOTIDE SEQUENCE [LARGE SCALE GENOMIC DNA]</scope>
    <source>
        <strain evidence="10">AG-1 IA</strain>
    </source>
</reference>
<dbReference type="Gene3D" id="1.10.575.10">
    <property type="entry name" value="P1 Nuclease"/>
    <property type="match status" value="1"/>
</dbReference>